<dbReference type="InterPro" id="IPR008780">
    <property type="entry name" value="Plasmodium_Vir"/>
</dbReference>
<name>A0A0J9TB33_PLAVI</name>
<dbReference type="Pfam" id="PF05795">
    <property type="entry name" value="Plasmodium_Vir"/>
    <property type="match status" value="1"/>
</dbReference>
<dbReference type="EMBL" id="KQ235069">
    <property type="protein sequence ID" value="KMZ92294.1"/>
    <property type="molecule type" value="Genomic_DNA"/>
</dbReference>
<proteinExistence type="predicted"/>
<dbReference type="Proteomes" id="UP000053776">
    <property type="component" value="Unassembled WGS sequence"/>
</dbReference>
<accession>A0A0J9TB33</accession>
<organism evidence="1 2">
    <name type="scientific">Plasmodium vivax Mauritania I</name>
    <dbReference type="NCBI Taxonomy" id="1035515"/>
    <lineage>
        <taxon>Eukaryota</taxon>
        <taxon>Sar</taxon>
        <taxon>Alveolata</taxon>
        <taxon>Apicomplexa</taxon>
        <taxon>Aconoidasida</taxon>
        <taxon>Haemosporida</taxon>
        <taxon>Plasmodiidae</taxon>
        <taxon>Plasmodium</taxon>
        <taxon>Plasmodium (Plasmodium)</taxon>
    </lineage>
</organism>
<dbReference type="AlphaFoldDB" id="A0A0J9TB33"/>
<evidence type="ECO:0000313" key="2">
    <source>
        <dbReference type="Proteomes" id="UP000053776"/>
    </source>
</evidence>
<gene>
    <name evidence="1" type="ORF">PVMG_03649</name>
</gene>
<reference evidence="1 2" key="1">
    <citation type="submission" date="2011-08" db="EMBL/GenBank/DDBJ databases">
        <title>The Genome Sequence of Plasmodium vivax Mauritania I.</title>
        <authorList>
            <consortium name="The Broad Institute Genome Sequencing Platform"/>
            <consortium name="The Broad Institute Genome Sequencing Center for Infectious Disease"/>
            <person name="Neafsey D."/>
            <person name="Carlton J."/>
            <person name="Barnwell J."/>
            <person name="Collins W."/>
            <person name="Escalante A."/>
            <person name="Mullikin J."/>
            <person name="Saul A."/>
            <person name="Guigo R."/>
            <person name="Camara F."/>
            <person name="Young S.K."/>
            <person name="Zeng Q."/>
            <person name="Gargeya S."/>
            <person name="Fitzgerald M."/>
            <person name="Haas B."/>
            <person name="Abouelleil A."/>
            <person name="Alvarado L."/>
            <person name="Arachchi H.M."/>
            <person name="Berlin A."/>
            <person name="Brown A."/>
            <person name="Chapman S.B."/>
            <person name="Chen Z."/>
            <person name="Dunbar C."/>
            <person name="Freedman E."/>
            <person name="Gearin G."/>
            <person name="Gellesch M."/>
            <person name="Goldberg J."/>
            <person name="Griggs A."/>
            <person name="Gujja S."/>
            <person name="Heiman D."/>
            <person name="Howarth C."/>
            <person name="Larson L."/>
            <person name="Lui A."/>
            <person name="MacDonald P.J.P."/>
            <person name="Montmayeur A."/>
            <person name="Murphy C."/>
            <person name="Neiman D."/>
            <person name="Pearson M."/>
            <person name="Priest M."/>
            <person name="Roberts A."/>
            <person name="Saif S."/>
            <person name="Shea T."/>
            <person name="Shenoy N."/>
            <person name="Sisk P."/>
            <person name="Stolte C."/>
            <person name="Sykes S."/>
            <person name="Wortman J."/>
            <person name="Nusbaum C."/>
            <person name="Birren B."/>
        </authorList>
    </citation>
    <scope>NUCLEOTIDE SEQUENCE [LARGE SCALE GENOMIC DNA]</scope>
    <source>
        <strain evidence="1 2">Mauritania I</strain>
    </source>
</reference>
<protein>
    <submittedName>
        <fullName evidence="1">Uncharacterized protein</fullName>
    </submittedName>
</protein>
<evidence type="ECO:0000313" key="1">
    <source>
        <dbReference type="EMBL" id="KMZ92294.1"/>
    </source>
</evidence>
<sequence>MIQKHQFYIIIIKGIRKIIIRKNSSNKIIINIRIIYSQYFIERELWLPSDKFYQKLDYSVENVRKYNDVCTSLNSIKKKIALRRPCALVLNYLANTYKKLENENSAYDECILLNYWIYGKIYEQYKDLKKSAISFGELQSVWNDLIKNSSKTAYYDKCQPDFHMVMKDDWRKRKELYDYFVDYNTLKGIVPNYDTHCKEIYTYLKDKDVLYKEYSKHCSKTDNSMCPDVFAKNNEKDPNALLKKLSCYEEMRSMEALKLEQRQASAETDPGLTVVAASLPLNSQKARDGTNPVTNSGNVLLGVVVTSMTSGALYKIKTVKNIKFIEGYIIQYRNFGSNYNYINA</sequence>